<keyword evidence="2" id="KW-1185">Reference proteome</keyword>
<evidence type="ECO:0000313" key="1">
    <source>
        <dbReference type="EMBL" id="EMP37980.1"/>
    </source>
</evidence>
<reference evidence="2" key="1">
    <citation type="journal article" date="2013" name="Nat. Genet.">
        <title>The draft genomes of soft-shell turtle and green sea turtle yield insights into the development and evolution of the turtle-specific body plan.</title>
        <authorList>
            <person name="Wang Z."/>
            <person name="Pascual-Anaya J."/>
            <person name="Zadissa A."/>
            <person name="Li W."/>
            <person name="Niimura Y."/>
            <person name="Huang Z."/>
            <person name="Li C."/>
            <person name="White S."/>
            <person name="Xiong Z."/>
            <person name="Fang D."/>
            <person name="Wang B."/>
            <person name="Ming Y."/>
            <person name="Chen Y."/>
            <person name="Zheng Y."/>
            <person name="Kuraku S."/>
            <person name="Pignatelli M."/>
            <person name="Herrero J."/>
            <person name="Beal K."/>
            <person name="Nozawa M."/>
            <person name="Li Q."/>
            <person name="Wang J."/>
            <person name="Zhang H."/>
            <person name="Yu L."/>
            <person name="Shigenobu S."/>
            <person name="Wang J."/>
            <person name="Liu J."/>
            <person name="Flicek P."/>
            <person name="Searle S."/>
            <person name="Wang J."/>
            <person name="Kuratani S."/>
            <person name="Yin Y."/>
            <person name="Aken B."/>
            <person name="Zhang G."/>
            <person name="Irie N."/>
        </authorList>
    </citation>
    <scope>NUCLEOTIDE SEQUENCE [LARGE SCALE GENOMIC DNA]</scope>
</reference>
<dbReference type="AlphaFoldDB" id="M7BQI9"/>
<name>M7BQI9_CHEMY</name>
<accession>M7BQI9</accession>
<proteinExistence type="predicted"/>
<dbReference type="Proteomes" id="UP000031443">
    <property type="component" value="Unassembled WGS sequence"/>
</dbReference>
<gene>
    <name evidence="1" type="ORF">UY3_04738</name>
</gene>
<evidence type="ECO:0000313" key="2">
    <source>
        <dbReference type="Proteomes" id="UP000031443"/>
    </source>
</evidence>
<organism evidence="1 2">
    <name type="scientific">Chelonia mydas</name>
    <name type="common">Green sea-turtle</name>
    <name type="synonym">Chelonia agassizi</name>
    <dbReference type="NCBI Taxonomy" id="8469"/>
    <lineage>
        <taxon>Eukaryota</taxon>
        <taxon>Metazoa</taxon>
        <taxon>Chordata</taxon>
        <taxon>Craniata</taxon>
        <taxon>Vertebrata</taxon>
        <taxon>Euteleostomi</taxon>
        <taxon>Archelosauria</taxon>
        <taxon>Testudinata</taxon>
        <taxon>Testudines</taxon>
        <taxon>Cryptodira</taxon>
        <taxon>Durocryptodira</taxon>
        <taxon>Americhelydia</taxon>
        <taxon>Chelonioidea</taxon>
        <taxon>Cheloniidae</taxon>
        <taxon>Chelonia</taxon>
    </lineage>
</organism>
<dbReference type="EMBL" id="KB520915">
    <property type="protein sequence ID" value="EMP37980.1"/>
    <property type="molecule type" value="Genomic_DNA"/>
</dbReference>
<protein>
    <submittedName>
        <fullName evidence="1">Uncharacterized protein</fullName>
    </submittedName>
</protein>
<sequence length="134" mass="15157">MFLRVTVFAKKHYFIATSLPTGAMIQWKASGGPGWFVRRPVATGSGDRPNLQTRQGAAQIPGHLLKPRATCMQRQCTPTLSQTPKRFPCSSPLPWLWQQNYIDAMLQEISWLTLELPRHGLKVQAVFLRVLAEQ</sequence>